<feature type="chain" id="PRO_5045547214" evidence="1">
    <location>
        <begin position="24"/>
        <end position="307"/>
    </location>
</feature>
<dbReference type="SUPFAM" id="SSF48452">
    <property type="entry name" value="TPR-like"/>
    <property type="match status" value="1"/>
</dbReference>
<dbReference type="Proteomes" id="UP000830055">
    <property type="component" value="Chromosome"/>
</dbReference>
<dbReference type="EMBL" id="AP025516">
    <property type="protein sequence ID" value="BDD88735.1"/>
    <property type="molecule type" value="Genomic_DNA"/>
</dbReference>
<dbReference type="InterPro" id="IPR011990">
    <property type="entry name" value="TPR-like_helical_dom_sf"/>
</dbReference>
<gene>
    <name evidence="2" type="ORF">DPPLL_31000</name>
</gene>
<evidence type="ECO:0000313" key="2">
    <source>
        <dbReference type="EMBL" id="BDD88735.1"/>
    </source>
</evidence>
<feature type="signal peptide" evidence="1">
    <location>
        <begin position="1"/>
        <end position="23"/>
    </location>
</feature>
<evidence type="ECO:0000256" key="1">
    <source>
        <dbReference type="SAM" id="SignalP"/>
    </source>
</evidence>
<dbReference type="RefSeq" id="WP_284152070.1">
    <property type="nucleotide sequence ID" value="NZ_AP025516.1"/>
</dbReference>
<keyword evidence="3" id="KW-1185">Reference proteome</keyword>
<accession>A0ABM7WCJ7</accession>
<protein>
    <submittedName>
        <fullName evidence="2">Uncharacterized protein</fullName>
    </submittedName>
</protein>
<proteinExistence type="predicted"/>
<keyword evidence="1" id="KW-0732">Signal</keyword>
<organism evidence="2 3">
    <name type="scientific">Desulfofustis limnaeus</name>
    <dbReference type="NCBI Taxonomy" id="2740163"/>
    <lineage>
        <taxon>Bacteria</taxon>
        <taxon>Pseudomonadati</taxon>
        <taxon>Thermodesulfobacteriota</taxon>
        <taxon>Desulfobulbia</taxon>
        <taxon>Desulfobulbales</taxon>
        <taxon>Desulfocapsaceae</taxon>
        <taxon>Desulfofustis</taxon>
    </lineage>
</organism>
<name>A0ABM7WCJ7_9BACT</name>
<reference evidence="2 3" key="1">
    <citation type="submission" date="2022-01" db="EMBL/GenBank/DDBJ databases">
        <title>Desulfofustis limnae sp. nov., a novel mesophilic sulfate-reducing bacterium isolated from marsh soil.</title>
        <authorList>
            <person name="Watanabe M."/>
            <person name="Takahashi A."/>
            <person name="Kojima H."/>
            <person name="Fukui M."/>
        </authorList>
    </citation>
    <scope>NUCLEOTIDE SEQUENCE [LARGE SCALE GENOMIC DNA]</scope>
    <source>
        <strain evidence="2 3">PPLL</strain>
    </source>
</reference>
<sequence>MAKFLPLFALVSFFIIFPLPTLADNADREEIINELTRLIQQTTSKEKLANYYCHRARNHTKLGNMEQAEADYISAIGNSYVGWLISEFGEFLFFTKQYEKAYNLSHKLEDDFPHFAKQANTLKKKAKEKYDEEYYKENPPTIVIDTVPNYAYKSRIQVINEVKARDAMMVIPNQIAENCRREWGSDQRMVDFCIKQQSSAHEAVSSYGMDEIKRRCQREWGDDYRMVEFCIKQQRGSRSAVAKQRGGIRSRCEQEWGDDYRMVEFCIKQQTEARSSINRTYSNSSKRAECERQWGTDYRMVEFCIKN</sequence>
<evidence type="ECO:0000313" key="3">
    <source>
        <dbReference type="Proteomes" id="UP000830055"/>
    </source>
</evidence>